<dbReference type="EMBL" id="JANJYI010000005">
    <property type="protein sequence ID" value="KAK2647978.1"/>
    <property type="molecule type" value="Genomic_DNA"/>
</dbReference>
<evidence type="ECO:0000313" key="11">
    <source>
        <dbReference type="EMBL" id="KAK2647978.1"/>
    </source>
</evidence>
<organism evidence="11 12">
    <name type="scientific">Dipteronia dyeriana</name>
    <dbReference type="NCBI Taxonomy" id="168575"/>
    <lineage>
        <taxon>Eukaryota</taxon>
        <taxon>Viridiplantae</taxon>
        <taxon>Streptophyta</taxon>
        <taxon>Embryophyta</taxon>
        <taxon>Tracheophyta</taxon>
        <taxon>Spermatophyta</taxon>
        <taxon>Magnoliopsida</taxon>
        <taxon>eudicotyledons</taxon>
        <taxon>Gunneridae</taxon>
        <taxon>Pentapetalae</taxon>
        <taxon>rosids</taxon>
        <taxon>malvids</taxon>
        <taxon>Sapindales</taxon>
        <taxon>Sapindaceae</taxon>
        <taxon>Hippocastanoideae</taxon>
        <taxon>Acereae</taxon>
        <taxon>Dipteronia</taxon>
    </lineage>
</organism>
<reference evidence="11" key="1">
    <citation type="journal article" date="2023" name="Plant J.">
        <title>Genome sequences and population genomics provide insights into the demographic history, inbreeding, and mutation load of two 'living fossil' tree species of Dipteronia.</title>
        <authorList>
            <person name="Feng Y."/>
            <person name="Comes H.P."/>
            <person name="Chen J."/>
            <person name="Zhu S."/>
            <person name="Lu R."/>
            <person name="Zhang X."/>
            <person name="Li P."/>
            <person name="Qiu J."/>
            <person name="Olsen K.M."/>
            <person name="Qiu Y."/>
        </authorList>
    </citation>
    <scope>NUCLEOTIDE SEQUENCE</scope>
    <source>
        <strain evidence="11">KIB01</strain>
    </source>
</reference>
<name>A0AAD9U5M9_9ROSI</name>
<keyword evidence="7" id="KW-1133">Transmembrane helix</keyword>
<comment type="subcellular location">
    <subcellularLocation>
        <location evidence="1">Membrane</location>
        <topology evidence="1">Single-pass type I membrane protein</topology>
    </subcellularLocation>
</comment>
<evidence type="ECO:0000259" key="10">
    <source>
        <dbReference type="Pfam" id="PF23598"/>
    </source>
</evidence>
<evidence type="ECO:0000256" key="9">
    <source>
        <dbReference type="ARBA" id="ARBA00023180"/>
    </source>
</evidence>
<proteinExistence type="inferred from homology"/>
<keyword evidence="9" id="KW-0325">Glycoprotein</keyword>
<evidence type="ECO:0000313" key="12">
    <source>
        <dbReference type="Proteomes" id="UP001280121"/>
    </source>
</evidence>
<keyword evidence="5" id="KW-0732">Signal</keyword>
<keyword evidence="3" id="KW-0433">Leucine-rich repeat</keyword>
<dbReference type="Pfam" id="PF23598">
    <property type="entry name" value="LRR_14"/>
    <property type="match status" value="1"/>
</dbReference>
<keyword evidence="4" id="KW-0812">Transmembrane</keyword>
<evidence type="ECO:0000256" key="5">
    <source>
        <dbReference type="ARBA" id="ARBA00022729"/>
    </source>
</evidence>
<dbReference type="PANTHER" id="PTHR48010:SF96">
    <property type="entry name" value="OS05G0595800 PROTEIN"/>
    <property type="match status" value="1"/>
</dbReference>
<comment type="caution">
    <text evidence="11">The sequence shown here is derived from an EMBL/GenBank/DDBJ whole genome shotgun (WGS) entry which is preliminary data.</text>
</comment>
<evidence type="ECO:0000256" key="4">
    <source>
        <dbReference type="ARBA" id="ARBA00022692"/>
    </source>
</evidence>
<evidence type="ECO:0000256" key="1">
    <source>
        <dbReference type="ARBA" id="ARBA00004479"/>
    </source>
</evidence>
<keyword evidence="6" id="KW-0677">Repeat</keyword>
<protein>
    <recommendedName>
        <fullName evidence="10">Disease resistance R13L4/SHOC-2-like LRR domain-containing protein</fullName>
    </recommendedName>
</protein>
<evidence type="ECO:0000256" key="6">
    <source>
        <dbReference type="ARBA" id="ARBA00022737"/>
    </source>
</evidence>
<comment type="similarity">
    <text evidence="2">Belongs to the RLP family.</text>
</comment>
<accession>A0AAD9U5M9</accession>
<dbReference type="SUPFAM" id="SSF52058">
    <property type="entry name" value="L domain-like"/>
    <property type="match status" value="1"/>
</dbReference>
<evidence type="ECO:0000256" key="3">
    <source>
        <dbReference type="ARBA" id="ARBA00022614"/>
    </source>
</evidence>
<dbReference type="FunFam" id="3.80.10.10:FF:000041">
    <property type="entry name" value="LRR receptor-like serine/threonine-protein kinase ERECTA"/>
    <property type="match status" value="1"/>
</dbReference>
<evidence type="ECO:0000256" key="7">
    <source>
        <dbReference type="ARBA" id="ARBA00022989"/>
    </source>
</evidence>
<feature type="domain" description="Disease resistance R13L4/SHOC-2-like LRR" evidence="10">
    <location>
        <begin position="36"/>
        <end position="145"/>
    </location>
</feature>
<sequence>MLELSQLEYLDLSSNEDSQGNPSLQLRQPGGLRSLVDKLTNLKWLDLDSVDISSSIPNSLGNLSYLTHLSLSDCNLQGTIPSSIGSLTKLVHLDISVNNFWGELPISIANLVSLQVRDFSRNQLSGQTLFSSSGNLTQLNTLTLFDNNFSNRNSSSWHWIAKQTKLT</sequence>
<evidence type="ECO:0000256" key="2">
    <source>
        <dbReference type="ARBA" id="ARBA00009592"/>
    </source>
</evidence>
<dbReference type="InterPro" id="IPR055414">
    <property type="entry name" value="LRR_R13L4/SHOC2-like"/>
</dbReference>
<dbReference type="AlphaFoldDB" id="A0AAD9U5M9"/>
<dbReference type="Proteomes" id="UP001280121">
    <property type="component" value="Unassembled WGS sequence"/>
</dbReference>
<dbReference type="PANTHER" id="PTHR48010">
    <property type="entry name" value="OS05G0588300 PROTEIN"/>
    <property type="match status" value="1"/>
</dbReference>
<keyword evidence="8" id="KW-0472">Membrane</keyword>
<dbReference type="Gene3D" id="3.80.10.10">
    <property type="entry name" value="Ribonuclease Inhibitor"/>
    <property type="match status" value="1"/>
</dbReference>
<keyword evidence="12" id="KW-1185">Reference proteome</keyword>
<gene>
    <name evidence="11" type="ORF">Ddye_015467</name>
</gene>
<dbReference type="InterPro" id="IPR050994">
    <property type="entry name" value="At_inactive_RLKs"/>
</dbReference>
<dbReference type="InterPro" id="IPR032675">
    <property type="entry name" value="LRR_dom_sf"/>
</dbReference>
<dbReference type="GO" id="GO:0016020">
    <property type="term" value="C:membrane"/>
    <property type="evidence" value="ECO:0007669"/>
    <property type="project" value="UniProtKB-SubCell"/>
</dbReference>
<evidence type="ECO:0000256" key="8">
    <source>
        <dbReference type="ARBA" id="ARBA00023136"/>
    </source>
</evidence>